<evidence type="ECO:0000313" key="2">
    <source>
        <dbReference type="EMBL" id="MBB5398045.1"/>
    </source>
</evidence>
<gene>
    <name evidence="2" type="ORF">HDG41_000081</name>
</gene>
<sequence>MLDDRFRRMVADCIDDSLRDRGSLGELGLREQDEELISSDPADAATGSWGHQVHLLRHPPGVVRPHNADVSEEKKAPRCHA</sequence>
<dbReference type="AlphaFoldDB" id="A0A7W8L0D2"/>
<dbReference type="EMBL" id="JACHDE010000001">
    <property type="protein sequence ID" value="MBB5398045.1"/>
    <property type="molecule type" value="Genomic_DNA"/>
</dbReference>
<comment type="caution">
    <text evidence="2">The sequence shown here is derived from an EMBL/GenBank/DDBJ whole genome shotgun (WGS) entry which is preliminary data.</text>
</comment>
<feature type="compositionally biased region" description="Basic and acidic residues" evidence="1">
    <location>
        <begin position="66"/>
        <end position="81"/>
    </location>
</feature>
<evidence type="ECO:0000313" key="3">
    <source>
        <dbReference type="Proteomes" id="UP000592820"/>
    </source>
</evidence>
<feature type="region of interest" description="Disordered" evidence="1">
    <location>
        <begin position="58"/>
        <end position="81"/>
    </location>
</feature>
<dbReference type="Proteomes" id="UP000592820">
    <property type="component" value="Unassembled WGS sequence"/>
</dbReference>
<evidence type="ECO:0000256" key="1">
    <source>
        <dbReference type="SAM" id="MobiDB-lite"/>
    </source>
</evidence>
<protein>
    <submittedName>
        <fullName evidence="2">Uncharacterized protein</fullName>
    </submittedName>
</protein>
<reference evidence="2 3" key="1">
    <citation type="submission" date="2020-08" db="EMBL/GenBank/DDBJ databases">
        <title>Genomic Encyclopedia of Type Strains, Phase IV (KMG-V): Genome sequencing to study the core and pangenomes of soil and plant-associated prokaryotes.</title>
        <authorList>
            <person name="Whitman W."/>
        </authorList>
    </citation>
    <scope>NUCLEOTIDE SEQUENCE [LARGE SCALE GENOMIC DNA]</scope>
    <source>
        <strain evidence="2 3">JPY162</strain>
    </source>
</reference>
<accession>A0A7W8L0D2</accession>
<proteinExistence type="predicted"/>
<name>A0A7W8L0D2_9BURK</name>
<organism evidence="2 3">
    <name type="scientific">Paraburkholderia youngii</name>
    <dbReference type="NCBI Taxonomy" id="2782701"/>
    <lineage>
        <taxon>Bacteria</taxon>
        <taxon>Pseudomonadati</taxon>
        <taxon>Pseudomonadota</taxon>
        <taxon>Betaproteobacteria</taxon>
        <taxon>Burkholderiales</taxon>
        <taxon>Burkholderiaceae</taxon>
        <taxon>Paraburkholderia</taxon>
    </lineage>
</organism>